<dbReference type="PANTHER" id="PTHR22916">
    <property type="entry name" value="GLYCOSYLTRANSFERASE"/>
    <property type="match status" value="1"/>
</dbReference>
<dbReference type="Pfam" id="PF00535">
    <property type="entry name" value="Glycos_transf_2"/>
    <property type="match status" value="1"/>
</dbReference>
<dbReference type="InterPro" id="IPR001173">
    <property type="entry name" value="Glyco_trans_2-like"/>
</dbReference>
<protein>
    <submittedName>
        <fullName evidence="2">Glycosyltransferase involved in cell wall biosynthesis</fullName>
    </submittedName>
</protein>
<feature type="domain" description="Glycosyltransferase 2-like" evidence="1">
    <location>
        <begin position="7"/>
        <end position="159"/>
    </location>
</feature>
<keyword evidence="2" id="KW-0808">Transferase</keyword>
<proteinExistence type="predicted"/>
<name>A0A7W8FZH8_9FIRM</name>
<dbReference type="AlphaFoldDB" id="A0A7W8FZH8"/>
<dbReference type="Gene3D" id="3.90.550.10">
    <property type="entry name" value="Spore Coat Polysaccharide Biosynthesis Protein SpsA, Chain A"/>
    <property type="match status" value="1"/>
</dbReference>
<dbReference type="GO" id="GO:0016758">
    <property type="term" value="F:hexosyltransferase activity"/>
    <property type="evidence" value="ECO:0007669"/>
    <property type="project" value="UniProtKB-ARBA"/>
</dbReference>
<dbReference type="EMBL" id="JACHHD010000009">
    <property type="protein sequence ID" value="MBB5185032.1"/>
    <property type="molecule type" value="Genomic_DNA"/>
</dbReference>
<dbReference type="InterPro" id="IPR029044">
    <property type="entry name" value="Nucleotide-diphossugar_trans"/>
</dbReference>
<evidence type="ECO:0000313" key="3">
    <source>
        <dbReference type="Proteomes" id="UP000521313"/>
    </source>
</evidence>
<dbReference type="CDD" id="cd04196">
    <property type="entry name" value="GT_2_like_d"/>
    <property type="match status" value="1"/>
</dbReference>
<dbReference type="PANTHER" id="PTHR22916:SF3">
    <property type="entry name" value="UDP-GLCNAC:BETAGAL BETA-1,3-N-ACETYLGLUCOSAMINYLTRANSFERASE-LIKE PROTEIN 1"/>
    <property type="match status" value="1"/>
</dbReference>
<gene>
    <name evidence="2" type="ORF">HNQ43_001080</name>
</gene>
<dbReference type="Proteomes" id="UP000521313">
    <property type="component" value="Unassembled WGS sequence"/>
</dbReference>
<evidence type="ECO:0000259" key="1">
    <source>
        <dbReference type="Pfam" id="PF00535"/>
    </source>
</evidence>
<dbReference type="RefSeq" id="WP_183375533.1">
    <property type="nucleotide sequence ID" value="NZ_JACHHD010000009.1"/>
</dbReference>
<reference evidence="2 3" key="1">
    <citation type="submission" date="2020-08" db="EMBL/GenBank/DDBJ databases">
        <title>Genomic Encyclopedia of Type Strains, Phase IV (KMG-IV): sequencing the most valuable type-strain genomes for metagenomic binning, comparative biology and taxonomic classification.</title>
        <authorList>
            <person name="Goeker M."/>
        </authorList>
    </citation>
    <scope>NUCLEOTIDE SEQUENCE [LARGE SCALE GENOMIC DNA]</scope>
    <source>
        <strain evidence="2 3">DSM 26963</strain>
    </source>
</reference>
<dbReference type="SUPFAM" id="SSF53448">
    <property type="entry name" value="Nucleotide-diphospho-sugar transferases"/>
    <property type="match status" value="1"/>
</dbReference>
<evidence type="ECO:0000313" key="2">
    <source>
        <dbReference type="EMBL" id="MBB5185032.1"/>
    </source>
</evidence>
<comment type="caution">
    <text evidence="2">The sequence shown here is derived from an EMBL/GenBank/DDBJ whole genome shotgun (WGS) entry which is preliminary data.</text>
</comment>
<accession>A0A7W8FZH8</accession>
<sequence length="242" mass="28414">MEEKTVSVAMAAYNGQKYIADQMESILHQLNPTDELIISLDFSTDQTEEIVLERAKKDSRVHVIPGPNKGVIKNFENAIAYTQNDIIFLADQDDYWLPGKVKRVLKEFEDPSVQVVMHDASIVDEKMVIKEPSYFSYRHVKLGIRENMIRNSYIGCCMAFKSNLKERIIPFPKRIPMHDQWIGLVGELEGKNILIPEVYLLYRRHEDNKTDMKHAGIRQMIKWRKDLFYEIEKYKKYRLNKG</sequence>
<organism evidence="2 3">
    <name type="scientific">Faecalicoccus acidiformans</name>
    <dbReference type="NCBI Taxonomy" id="915173"/>
    <lineage>
        <taxon>Bacteria</taxon>
        <taxon>Bacillati</taxon>
        <taxon>Bacillota</taxon>
        <taxon>Erysipelotrichia</taxon>
        <taxon>Erysipelotrichales</taxon>
        <taxon>Erysipelotrichaceae</taxon>
        <taxon>Faecalicoccus</taxon>
    </lineage>
</organism>